<dbReference type="Gene3D" id="1.20.1250.20">
    <property type="entry name" value="MFS general substrate transporter like domains"/>
    <property type="match status" value="2"/>
</dbReference>
<feature type="transmembrane region" description="Helical" evidence="8">
    <location>
        <begin position="70"/>
        <end position="89"/>
    </location>
</feature>
<dbReference type="InterPro" id="IPR036259">
    <property type="entry name" value="MFS_trans_sf"/>
</dbReference>
<evidence type="ECO:0000256" key="3">
    <source>
        <dbReference type="ARBA" id="ARBA00022448"/>
    </source>
</evidence>
<dbReference type="Pfam" id="PF07690">
    <property type="entry name" value="MFS_1"/>
    <property type="match status" value="1"/>
</dbReference>
<feature type="transmembrane region" description="Helical" evidence="8">
    <location>
        <begin position="319"/>
        <end position="338"/>
    </location>
</feature>
<protein>
    <recommendedName>
        <fullName evidence="11">Major facilitator superfamily (MFS) profile domain-containing protein</fullName>
    </recommendedName>
</protein>
<feature type="transmembrane region" description="Helical" evidence="8">
    <location>
        <begin position="358"/>
        <end position="379"/>
    </location>
</feature>
<evidence type="ECO:0008006" key="11">
    <source>
        <dbReference type="Google" id="ProtNLM"/>
    </source>
</evidence>
<dbReference type="KEGG" id="tve:TRV_07991"/>
<evidence type="ECO:0000256" key="7">
    <source>
        <dbReference type="SAM" id="MobiDB-lite"/>
    </source>
</evidence>
<name>D4DLB7_TRIVH</name>
<dbReference type="InterPro" id="IPR011701">
    <property type="entry name" value="MFS"/>
</dbReference>
<feature type="region of interest" description="Disordered" evidence="7">
    <location>
        <begin position="1"/>
        <end position="66"/>
    </location>
</feature>
<comment type="subcellular location">
    <subcellularLocation>
        <location evidence="1">Membrane</location>
        <topology evidence="1">Multi-pass membrane protein</topology>
    </subcellularLocation>
</comment>
<evidence type="ECO:0000256" key="4">
    <source>
        <dbReference type="ARBA" id="ARBA00022692"/>
    </source>
</evidence>
<comment type="caution">
    <text evidence="9">The sequence shown here is derived from an EMBL/GenBank/DDBJ whole genome shotgun (WGS) entry which is preliminary data.</text>
</comment>
<evidence type="ECO:0000256" key="5">
    <source>
        <dbReference type="ARBA" id="ARBA00022989"/>
    </source>
</evidence>
<feature type="transmembrane region" description="Helical" evidence="8">
    <location>
        <begin position="120"/>
        <end position="141"/>
    </location>
</feature>
<dbReference type="GeneID" id="9579115"/>
<feature type="transmembrane region" description="Helical" evidence="8">
    <location>
        <begin position="566"/>
        <end position="584"/>
    </location>
</feature>
<keyword evidence="4 8" id="KW-0812">Transmembrane</keyword>
<dbReference type="PANTHER" id="PTHR23501:SF12">
    <property type="entry name" value="MAJOR FACILITATOR SUPERFAMILY (MFS) PROFILE DOMAIN-CONTAINING PROTEIN-RELATED"/>
    <property type="match status" value="1"/>
</dbReference>
<organism evidence="9 10">
    <name type="scientific">Trichophyton verrucosum (strain HKI 0517)</name>
    <dbReference type="NCBI Taxonomy" id="663202"/>
    <lineage>
        <taxon>Eukaryota</taxon>
        <taxon>Fungi</taxon>
        <taxon>Dikarya</taxon>
        <taxon>Ascomycota</taxon>
        <taxon>Pezizomycotina</taxon>
        <taxon>Eurotiomycetes</taxon>
        <taxon>Eurotiomycetidae</taxon>
        <taxon>Onygenales</taxon>
        <taxon>Arthrodermataceae</taxon>
        <taxon>Trichophyton</taxon>
    </lineage>
</organism>
<keyword evidence="3" id="KW-0813">Transport</keyword>
<dbReference type="RefSeq" id="XP_003017987.1">
    <property type="nucleotide sequence ID" value="XM_003017941.1"/>
</dbReference>
<feature type="transmembrane region" description="Helical" evidence="8">
    <location>
        <begin position="153"/>
        <end position="173"/>
    </location>
</feature>
<keyword evidence="5 8" id="KW-1133">Transmembrane helix</keyword>
<feature type="transmembrane region" description="Helical" evidence="8">
    <location>
        <begin position="399"/>
        <end position="420"/>
    </location>
</feature>
<evidence type="ECO:0000256" key="2">
    <source>
        <dbReference type="ARBA" id="ARBA00007520"/>
    </source>
</evidence>
<feature type="transmembrane region" description="Helical" evidence="8">
    <location>
        <begin position="453"/>
        <end position="472"/>
    </location>
</feature>
<dbReference type="EMBL" id="ACYE01000502">
    <property type="protein sequence ID" value="EFE37342.1"/>
    <property type="molecule type" value="Genomic_DNA"/>
</dbReference>
<dbReference type="Proteomes" id="UP000008383">
    <property type="component" value="Unassembled WGS sequence"/>
</dbReference>
<dbReference type="GO" id="GO:0005886">
    <property type="term" value="C:plasma membrane"/>
    <property type="evidence" value="ECO:0007669"/>
    <property type="project" value="TreeGrafter"/>
</dbReference>
<accession>D4DLB7</accession>
<feature type="transmembrane region" description="Helical" evidence="8">
    <location>
        <begin position="244"/>
        <end position="267"/>
    </location>
</feature>
<dbReference type="PANTHER" id="PTHR23501">
    <property type="entry name" value="MAJOR FACILITATOR SUPERFAMILY"/>
    <property type="match status" value="1"/>
</dbReference>
<dbReference type="AlphaFoldDB" id="D4DLB7"/>
<keyword evidence="10" id="KW-1185">Reference proteome</keyword>
<comment type="similarity">
    <text evidence="2">Belongs to the major facilitator superfamily. TCR/Tet family.</text>
</comment>
<evidence type="ECO:0000256" key="1">
    <source>
        <dbReference type="ARBA" id="ARBA00004141"/>
    </source>
</evidence>
<proteinExistence type="inferred from homology"/>
<keyword evidence="6 8" id="KW-0472">Membrane</keyword>
<evidence type="ECO:0000256" key="8">
    <source>
        <dbReference type="SAM" id="Phobius"/>
    </source>
</evidence>
<reference evidence="10" key="1">
    <citation type="journal article" date="2011" name="Genome Biol.">
        <title>Comparative and functional genomics provide insights into the pathogenicity of dermatophytic fungi.</title>
        <authorList>
            <person name="Burmester A."/>
            <person name="Shelest E."/>
            <person name="Gloeckner G."/>
            <person name="Heddergott C."/>
            <person name="Schindler S."/>
            <person name="Staib P."/>
            <person name="Heidel A."/>
            <person name="Felder M."/>
            <person name="Petzold A."/>
            <person name="Szafranski K."/>
            <person name="Feuermann M."/>
            <person name="Pedruzzi I."/>
            <person name="Priebe S."/>
            <person name="Groth M."/>
            <person name="Winkler R."/>
            <person name="Li W."/>
            <person name="Kniemeyer O."/>
            <person name="Schroeckh V."/>
            <person name="Hertweck C."/>
            <person name="Hube B."/>
            <person name="White T.C."/>
            <person name="Platzer M."/>
            <person name="Guthke R."/>
            <person name="Heitman J."/>
            <person name="Woestemeyer J."/>
            <person name="Zipfel P.F."/>
            <person name="Monod M."/>
            <person name="Brakhage A.A."/>
        </authorList>
    </citation>
    <scope>NUCLEOTIDE SEQUENCE [LARGE SCALE GENOMIC DNA]</scope>
    <source>
        <strain evidence="10">HKI 0517</strain>
    </source>
</reference>
<dbReference type="GO" id="GO:0022857">
    <property type="term" value="F:transmembrane transporter activity"/>
    <property type="evidence" value="ECO:0007669"/>
    <property type="project" value="InterPro"/>
</dbReference>
<evidence type="ECO:0000313" key="10">
    <source>
        <dbReference type="Proteomes" id="UP000008383"/>
    </source>
</evidence>
<feature type="transmembrane region" description="Helical" evidence="8">
    <location>
        <begin position="287"/>
        <end position="307"/>
    </location>
</feature>
<dbReference type="OrthoDB" id="10021397at2759"/>
<evidence type="ECO:0000256" key="6">
    <source>
        <dbReference type="ARBA" id="ARBA00023136"/>
    </source>
</evidence>
<feature type="transmembrane region" description="Helical" evidence="8">
    <location>
        <begin position="426"/>
        <end position="446"/>
    </location>
</feature>
<dbReference type="SUPFAM" id="SSF103473">
    <property type="entry name" value="MFS general substrate transporter"/>
    <property type="match status" value="1"/>
</dbReference>
<feature type="transmembrane region" description="Helical" evidence="8">
    <location>
        <begin position="208"/>
        <end position="232"/>
    </location>
</feature>
<dbReference type="HOGENOM" id="CLU_000960_22_1_1"/>
<evidence type="ECO:0000313" key="9">
    <source>
        <dbReference type="EMBL" id="EFE37342.1"/>
    </source>
</evidence>
<sequence>MGTRTSIDRPGPVASGLTPLQGYEKDDSLSKPEYHEAKTSGLKQREDRDSIEDPVSPSPKSGGLPQRPEGWSWTLAVIVLLASAFLYGLDTTIVADVQAPVIEQFGAVQKLSWLGSGFPLGSVATILPIIKIIYIASIILFEAGSALCGAAPNMNALIIGRVIAGIGGSGMYLGQESILMLTKSTLVLTDTRVLTYFSVFVPERRQPLYVSTSGFVWGLGTVIGPVIGGLFAHSNATWRWIANVAIKAFYINLVLAAVKAPVLLLLVPDYLPKPHKGALQKLKELDIIGMVLNAGIYVGWVIPMTFASTLWGWSDNRTIASFVAFGVIFIAFAIQQGIPLFTTLERRVFPAQFLRRTVMILLYVSTSCTNAALLVPAYYIPLFFQFTRGDSPVDAAVRLLPLIVLAIVSVMVQGITMPLVGYYAPYYTISGVLIVIGSALMSTVGVDTPVGNIYGYSIIIGIGTGLGVQASYGVAAAKVKEDEVQHAINYINLAQIGAETISLTVAGTIFQQLAFKNLSKYLAGRGYTSAELIAAIAGTQSVILQNGSEEVRSLAIEAIVEAMKKVYISMIAAGALQVICSVFLPREKLFMKSAAA</sequence>
<feature type="compositionally biased region" description="Basic and acidic residues" evidence="7">
    <location>
        <begin position="23"/>
        <end position="48"/>
    </location>
</feature>
<gene>
    <name evidence="9" type="ORF">TRV_07991</name>
</gene>